<dbReference type="CDD" id="cd16922">
    <property type="entry name" value="HATPase_EvgS-ArcB-TorS-like"/>
    <property type="match status" value="1"/>
</dbReference>
<keyword evidence="7" id="KW-0812">Transmembrane</keyword>
<dbReference type="PANTHER" id="PTHR45339:SF1">
    <property type="entry name" value="HYBRID SIGNAL TRANSDUCTION HISTIDINE KINASE J"/>
    <property type="match status" value="1"/>
</dbReference>
<dbReference type="SUPFAM" id="SSF52172">
    <property type="entry name" value="CheY-like"/>
    <property type="match status" value="1"/>
</dbReference>
<keyword evidence="9" id="KW-0808">Transferase</keyword>
<dbReference type="PROSITE" id="PS50894">
    <property type="entry name" value="HPT"/>
    <property type="match status" value="1"/>
</dbReference>
<evidence type="ECO:0000256" key="3">
    <source>
        <dbReference type="ARBA" id="ARBA00006402"/>
    </source>
</evidence>
<keyword evidence="10" id="KW-0067">ATP-binding</keyword>
<evidence type="ECO:0000256" key="14">
    <source>
        <dbReference type="ARBA" id="ARBA00074306"/>
    </source>
</evidence>
<keyword evidence="13" id="KW-0472">Membrane</keyword>
<dbReference type="PROSITE" id="PS50109">
    <property type="entry name" value="HIS_KIN"/>
    <property type="match status" value="1"/>
</dbReference>
<dbReference type="Pfam" id="PF02518">
    <property type="entry name" value="HATPase_c"/>
    <property type="match status" value="1"/>
</dbReference>
<evidence type="ECO:0000259" key="19">
    <source>
        <dbReference type="PROSITE" id="PS50894"/>
    </source>
</evidence>
<dbReference type="InterPro" id="IPR003594">
    <property type="entry name" value="HATPase_dom"/>
</dbReference>
<dbReference type="InterPro" id="IPR013702">
    <property type="entry name" value="FIST_domain_N"/>
</dbReference>
<keyword evidence="6 16" id="KW-0597">Phosphoprotein</keyword>
<dbReference type="Gene3D" id="1.20.120.160">
    <property type="entry name" value="HPT domain"/>
    <property type="match status" value="1"/>
</dbReference>
<evidence type="ECO:0000313" key="20">
    <source>
        <dbReference type="EMBL" id="MBE6085330.1"/>
    </source>
</evidence>
<dbReference type="InterPro" id="IPR036641">
    <property type="entry name" value="HPT_dom_sf"/>
</dbReference>
<evidence type="ECO:0000256" key="15">
    <source>
        <dbReference type="PROSITE-ProRule" id="PRU00110"/>
    </source>
</evidence>
<comment type="caution">
    <text evidence="20">The sequence shown here is derived from an EMBL/GenBank/DDBJ whole genome shotgun (WGS) entry which is preliminary data.</text>
</comment>
<dbReference type="Pfam" id="PF10442">
    <property type="entry name" value="FIST_C"/>
    <property type="match status" value="1"/>
</dbReference>
<dbReference type="GO" id="GO:0005886">
    <property type="term" value="C:plasma membrane"/>
    <property type="evidence" value="ECO:0007669"/>
    <property type="project" value="UniProtKB-SubCell"/>
</dbReference>
<dbReference type="CDD" id="cd00082">
    <property type="entry name" value="HisKA"/>
    <property type="match status" value="1"/>
</dbReference>
<dbReference type="CDD" id="cd17546">
    <property type="entry name" value="REC_hyHK_CKI1_RcsC-like"/>
    <property type="match status" value="1"/>
</dbReference>
<organism evidence="20 21">
    <name type="scientific">Selenomonas ruminantium</name>
    <dbReference type="NCBI Taxonomy" id="971"/>
    <lineage>
        <taxon>Bacteria</taxon>
        <taxon>Bacillati</taxon>
        <taxon>Bacillota</taxon>
        <taxon>Negativicutes</taxon>
        <taxon>Selenomonadales</taxon>
        <taxon>Selenomonadaceae</taxon>
        <taxon>Selenomonas</taxon>
    </lineage>
</organism>
<dbReference type="PROSITE" id="PS50110">
    <property type="entry name" value="RESPONSE_REGULATORY"/>
    <property type="match status" value="1"/>
</dbReference>
<feature type="modified residue" description="Phosphohistidine" evidence="15">
    <location>
        <position position="918"/>
    </location>
</feature>
<dbReference type="Gene3D" id="1.10.287.130">
    <property type="match status" value="1"/>
</dbReference>
<evidence type="ECO:0000256" key="10">
    <source>
        <dbReference type="ARBA" id="ARBA00022840"/>
    </source>
</evidence>
<dbReference type="AlphaFoldDB" id="A0A927WN48"/>
<dbReference type="InterPro" id="IPR001789">
    <property type="entry name" value="Sig_transdc_resp-reg_receiver"/>
</dbReference>
<evidence type="ECO:0000256" key="2">
    <source>
        <dbReference type="ARBA" id="ARBA00004651"/>
    </source>
</evidence>
<dbReference type="SUPFAM" id="SSF47384">
    <property type="entry name" value="Homodimeric domain of signal transducing histidine kinase"/>
    <property type="match status" value="1"/>
</dbReference>
<evidence type="ECO:0000256" key="4">
    <source>
        <dbReference type="ARBA" id="ARBA00012438"/>
    </source>
</evidence>
<dbReference type="PRINTS" id="PR00344">
    <property type="entry name" value="BCTRLSENSOR"/>
</dbReference>
<evidence type="ECO:0000259" key="17">
    <source>
        <dbReference type="PROSITE" id="PS50109"/>
    </source>
</evidence>
<evidence type="ECO:0000256" key="7">
    <source>
        <dbReference type="ARBA" id="ARBA00022692"/>
    </source>
</evidence>
<dbReference type="Gene3D" id="3.40.50.2300">
    <property type="match status" value="1"/>
</dbReference>
<dbReference type="SMART" id="SM01204">
    <property type="entry name" value="FIST_C"/>
    <property type="match status" value="1"/>
</dbReference>
<feature type="domain" description="Response regulatory" evidence="18">
    <location>
        <begin position="718"/>
        <end position="839"/>
    </location>
</feature>
<dbReference type="PANTHER" id="PTHR45339">
    <property type="entry name" value="HYBRID SIGNAL TRANSDUCTION HISTIDINE KINASE J"/>
    <property type="match status" value="1"/>
</dbReference>
<dbReference type="EC" id="2.7.13.3" evidence="4"/>
<keyword evidence="8" id="KW-0547">Nucleotide-binding</keyword>
<comment type="similarity">
    <text evidence="3">In the N-terminal section; belongs to the phytochrome family.</text>
</comment>
<dbReference type="Pfam" id="PF00072">
    <property type="entry name" value="Response_reg"/>
    <property type="match status" value="1"/>
</dbReference>
<dbReference type="InterPro" id="IPR004358">
    <property type="entry name" value="Sig_transdc_His_kin-like_C"/>
</dbReference>
<evidence type="ECO:0000256" key="12">
    <source>
        <dbReference type="ARBA" id="ARBA00023012"/>
    </source>
</evidence>
<dbReference type="InterPro" id="IPR036097">
    <property type="entry name" value="HisK_dim/P_sf"/>
</dbReference>
<keyword evidence="9" id="KW-0418">Kinase</keyword>
<proteinExistence type="inferred from homology"/>
<gene>
    <name evidence="20" type="ORF">E7203_07770</name>
</gene>
<dbReference type="InterPro" id="IPR036890">
    <property type="entry name" value="HATPase_C_sf"/>
</dbReference>
<name>A0A927WN48_SELRU</name>
<comment type="catalytic activity">
    <reaction evidence="1">
        <text>ATP + protein L-histidine = ADP + protein N-phospho-L-histidine.</text>
        <dbReference type="EC" id="2.7.13.3"/>
    </reaction>
</comment>
<dbReference type="InterPro" id="IPR019494">
    <property type="entry name" value="FIST_C"/>
</dbReference>
<keyword evidence="12" id="KW-0902">Two-component regulatory system</keyword>
<evidence type="ECO:0000256" key="16">
    <source>
        <dbReference type="PROSITE-ProRule" id="PRU00169"/>
    </source>
</evidence>
<dbReference type="InterPro" id="IPR003661">
    <property type="entry name" value="HisK_dim/P_dom"/>
</dbReference>
<dbReference type="GO" id="GO:0005524">
    <property type="term" value="F:ATP binding"/>
    <property type="evidence" value="ECO:0007669"/>
    <property type="project" value="UniProtKB-KW"/>
</dbReference>
<dbReference type="SUPFAM" id="SSF55874">
    <property type="entry name" value="ATPase domain of HSP90 chaperone/DNA topoisomerase II/histidine kinase"/>
    <property type="match status" value="1"/>
</dbReference>
<reference evidence="20" key="1">
    <citation type="submission" date="2019-04" db="EMBL/GenBank/DDBJ databases">
        <title>Evolution of Biomass-Degrading Anaerobic Consortia Revealed by Metagenomics.</title>
        <authorList>
            <person name="Peng X."/>
        </authorList>
    </citation>
    <scope>NUCLEOTIDE SEQUENCE</scope>
    <source>
        <strain evidence="20">SIG242</strain>
    </source>
</reference>
<dbReference type="SMART" id="SM00448">
    <property type="entry name" value="REC"/>
    <property type="match status" value="1"/>
</dbReference>
<dbReference type="InterPro" id="IPR005467">
    <property type="entry name" value="His_kinase_dom"/>
</dbReference>
<evidence type="ECO:0000256" key="13">
    <source>
        <dbReference type="ARBA" id="ARBA00023136"/>
    </source>
</evidence>
<keyword evidence="5" id="KW-1003">Cell membrane</keyword>
<dbReference type="SMART" id="SM00387">
    <property type="entry name" value="HATPase_c"/>
    <property type="match status" value="1"/>
</dbReference>
<evidence type="ECO:0000256" key="5">
    <source>
        <dbReference type="ARBA" id="ARBA00022475"/>
    </source>
</evidence>
<evidence type="ECO:0000313" key="21">
    <source>
        <dbReference type="Proteomes" id="UP000772151"/>
    </source>
</evidence>
<dbReference type="Pfam" id="PF00512">
    <property type="entry name" value="HisKA"/>
    <property type="match status" value="1"/>
</dbReference>
<dbReference type="FunFam" id="3.30.565.10:FF:000010">
    <property type="entry name" value="Sensor histidine kinase RcsC"/>
    <property type="match status" value="1"/>
</dbReference>
<sequence>MLQKNYAITLPVDRQEDILTEILPQLQEIQERFNRLHASCLYLHLVFSGFKPELGKAIHALIREKLPQAVLTGMTETLFVQTLETVKLQINANFWESGRVEVLEYRGRPDDYEAEGHSWGRKLSAIADIKAIGIYCADMGTKFTRFLQGLAAENPHTVVFGAVVSILEDITSAPLECHRLFSLLNDKMSHGNFITGREVYECGILMAAFCGEDLQVMGDYVLGWKPIGKELEITEMVGDTCVAKLNGMPATNVYEHYLQVTPDENFVYNISEFPLSVERNGCLIARVPPVYDGEGRIYFSGDVHLGEKMRLTYAVPANLLQETDMASEKLCCFAPESVTLTLCGNRTFFLKELAGKEQDFYRRFAPQLIANYGTSEIYCYEGQGGILNSALVSVGFREGPIKDLPECYEEMAAEEKHYVIPLAARMAAFLDAVTKELADSNKELLEMAHAAKAASIAKSQFLSGMSHEIRTPINAVLGMDEMILRETQEEQTREYAQNIRTAGTTLLGLVNDILDFSKIEAGKMEIIPVEYAVSSLLNDLVNMIRQRAEKKGLKFHVEIPDDMPSILKGDEIRLRQVAVNILTNAVKYTEEGSVTLRLSYKKIGENRIALTTSVKDTGIGIKEEDIEKLYHAFERIEEERNRTIEGTGLGMNITKKLLEMMGSHLEVESVYGEGSEFSYTVEQEVLNWSPMGNYEEAYRRMMASQTVYKESFVAPDARILVVDDTAMNLTVVKGLLKQTQVQVDTAMSGFECLKLAGETAYDVIFLDHRMPGIDGVETLQRLQKMSEAADFPNKHTPVVALTANAVSGAREEYMAAGFDDYLTKPIDSHKLEEMLHRLLPPEKVRAAGVMPQAQEEKLPDWLEYVVGLEPHKGVEHCGSVSAYMDALKVFAQSIESNADEIQRYYDTDDWDNYTTKVHALKSTARVIGAMELSEKARRLEDAGNNCYCDEIEAGTAPLLELYRSYTGSLSMLIPAEDTAQEKAPISPEELTEAWQALAEIVASFDFDSLGYMLGELSGYQLPEADAEKLAQIKKAAAVPDWAALQSLLAK</sequence>
<dbReference type="Proteomes" id="UP000772151">
    <property type="component" value="Unassembled WGS sequence"/>
</dbReference>
<dbReference type="SMART" id="SM00388">
    <property type="entry name" value="HisKA"/>
    <property type="match status" value="1"/>
</dbReference>
<dbReference type="Pfam" id="PF08495">
    <property type="entry name" value="FIST"/>
    <property type="match status" value="1"/>
</dbReference>
<evidence type="ECO:0000256" key="9">
    <source>
        <dbReference type="ARBA" id="ARBA00022777"/>
    </source>
</evidence>
<dbReference type="Pfam" id="PF01627">
    <property type="entry name" value="Hpt"/>
    <property type="match status" value="1"/>
</dbReference>
<accession>A0A927WN48</accession>
<evidence type="ECO:0000256" key="6">
    <source>
        <dbReference type="ARBA" id="ARBA00022553"/>
    </source>
</evidence>
<dbReference type="Gene3D" id="3.30.565.10">
    <property type="entry name" value="Histidine kinase-like ATPase, C-terminal domain"/>
    <property type="match status" value="1"/>
</dbReference>
<dbReference type="GO" id="GO:0000155">
    <property type="term" value="F:phosphorelay sensor kinase activity"/>
    <property type="evidence" value="ECO:0007669"/>
    <property type="project" value="InterPro"/>
</dbReference>
<dbReference type="RefSeq" id="WP_303669421.1">
    <property type="nucleotide sequence ID" value="NZ_SVCA01000006.1"/>
</dbReference>
<comment type="subcellular location">
    <subcellularLocation>
        <location evidence="2">Cell membrane</location>
        <topology evidence="2">Multi-pass membrane protein</topology>
    </subcellularLocation>
</comment>
<dbReference type="EMBL" id="SVCA01000006">
    <property type="protein sequence ID" value="MBE6085330.1"/>
    <property type="molecule type" value="Genomic_DNA"/>
</dbReference>
<evidence type="ECO:0000256" key="11">
    <source>
        <dbReference type="ARBA" id="ARBA00022989"/>
    </source>
</evidence>
<protein>
    <recommendedName>
        <fullName evidence="14">Circadian input-output histidine kinase CikA</fullName>
        <ecNumber evidence="4">2.7.13.3</ecNumber>
    </recommendedName>
</protein>
<keyword evidence="11" id="KW-1133">Transmembrane helix</keyword>
<feature type="domain" description="Histidine kinase" evidence="17">
    <location>
        <begin position="464"/>
        <end position="685"/>
    </location>
</feature>
<feature type="domain" description="HPt" evidence="19">
    <location>
        <begin position="879"/>
        <end position="976"/>
    </location>
</feature>
<feature type="modified residue" description="4-aspartylphosphate" evidence="16">
    <location>
        <position position="767"/>
    </location>
</feature>
<dbReference type="InterPro" id="IPR008207">
    <property type="entry name" value="Sig_transdc_His_kin_Hpt_dom"/>
</dbReference>
<dbReference type="SUPFAM" id="SSF47226">
    <property type="entry name" value="Histidine-containing phosphotransfer domain, HPT domain"/>
    <property type="match status" value="1"/>
</dbReference>
<evidence type="ECO:0000256" key="1">
    <source>
        <dbReference type="ARBA" id="ARBA00000085"/>
    </source>
</evidence>
<evidence type="ECO:0000256" key="8">
    <source>
        <dbReference type="ARBA" id="ARBA00022741"/>
    </source>
</evidence>
<dbReference type="InterPro" id="IPR011006">
    <property type="entry name" value="CheY-like_superfamily"/>
</dbReference>
<evidence type="ECO:0000259" key="18">
    <source>
        <dbReference type="PROSITE" id="PS50110"/>
    </source>
</evidence>